<dbReference type="InterPro" id="IPR007016">
    <property type="entry name" value="O-antigen_ligase-rel_domated"/>
</dbReference>
<reference evidence="8" key="1">
    <citation type="journal article" date="2019" name="Int. J. Syst. Evol. Microbiol.">
        <title>The Global Catalogue of Microorganisms (GCM) 10K type strain sequencing project: providing services to taxonomists for standard genome sequencing and annotation.</title>
        <authorList>
            <consortium name="The Broad Institute Genomics Platform"/>
            <consortium name="The Broad Institute Genome Sequencing Center for Infectious Disease"/>
            <person name="Wu L."/>
            <person name="Ma J."/>
        </authorList>
    </citation>
    <scope>NUCLEOTIDE SEQUENCE [LARGE SCALE GENOMIC DNA]</scope>
    <source>
        <strain evidence="8">KCTC 33676</strain>
    </source>
</reference>
<comment type="caution">
    <text evidence="7">The sequence shown here is derived from an EMBL/GenBank/DDBJ whole genome shotgun (WGS) entry which is preliminary data.</text>
</comment>
<protein>
    <submittedName>
        <fullName evidence="7">O-antigen ligase family protein</fullName>
    </submittedName>
</protein>
<evidence type="ECO:0000313" key="8">
    <source>
        <dbReference type="Proteomes" id="UP001597497"/>
    </source>
</evidence>
<feature type="transmembrane region" description="Helical" evidence="5">
    <location>
        <begin position="387"/>
        <end position="403"/>
    </location>
</feature>
<feature type="transmembrane region" description="Helical" evidence="5">
    <location>
        <begin position="176"/>
        <end position="193"/>
    </location>
</feature>
<evidence type="ECO:0000259" key="6">
    <source>
        <dbReference type="Pfam" id="PF04932"/>
    </source>
</evidence>
<evidence type="ECO:0000256" key="3">
    <source>
        <dbReference type="ARBA" id="ARBA00022989"/>
    </source>
</evidence>
<name>A0ABW5RBD0_9BACL</name>
<feature type="transmembrane region" description="Helical" evidence="5">
    <location>
        <begin position="223"/>
        <end position="239"/>
    </location>
</feature>
<evidence type="ECO:0000256" key="1">
    <source>
        <dbReference type="ARBA" id="ARBA00004141"/>
    </source>
</evidence>
<feature type="transmembrane region" description="Helical" evidence="5">
    <location>
        <begin position="409"/>
        <end position="429"/>
    </location>
</feature>
<keyword evidence="7" id="KW-0436">Ligase</keyword>
<feature type="transmembrane region" description="Helical" evidence="5">
    <location>
        <begin position="349"/>
        <end position="375"/>
    </location>
</feature>
<dbReference type="EMBL" id="JBHUMM010000023">
    <property type="protein sequence ID" value="MFD2672094.1"/>
    <property type="molecule type" value="Genomic_DNA"/>
</dbReference>
<feature type="transmembrane region" description="Helical" evidence="5">
    <location>
        <begin position="200"/>
        <end position="217"/>
    </location>
</feature>
<feature type="transmembrane region" description="Helical" evidence="5">
    <location>
        <begin position="106"/>
        <end position="123"/>
    </location>
</feature>
<evidence type="ECO:0000256" key="5">
    <source>
        <dbReference type="SAM" id="Phobius"/>
    </source>
</evidence>
<organism evidence="7 8">
    <name type="scientific">Marinicrinis sediminis</name>
    <dbReference type="NCBI Taxonomy" id="1652465"/>
    <lineage>
        <taxon>Bacteria</taxon>
        <taxon>Bacillati</taxon>
        <taxon>Bacillota</taxon>
        <taxon>Bacilli</taxon>
        <taxon>Bacillales</taxon>
        <taxon>Paenibacillaceae</taxon>
    </lineage>
</organism>
<proteinExistence type="predicted"/>
<dbReference type="PANTHER" id="PTHR37422:SF13">
    <property type="entry name" value="LIPOPOLYSACCHARIDE BIOSYNTHESIS PROTEIN PA4999-RELATED"/>
    <property type="match status" value="1"/>
</dbReference>
<keyword evidence="2 5" id="KW-0812">Transmembrane</keyword>
<comment type="subcellular location">
    <subcellularLocation>
        <location evidence="1">Membrane</location>
        <topology evidence="1">Multi-pass membrane protein</topology>
    </subcellularLocation>
</comment>
<dbReference type="PANTHER" id="PTHR37422">
    <property type="entry name" value="TEICHURONIC ACID BIOSYNTHESIS PROTEIN TUAE"/>
    <property type="match status" value="1"/>
</dbReference>
<evidence type="ECO:0000256" key="2">
    <source>
        <dbReference type="ARBA" id="ARBA00022692"/>
    </source>
</evidence>
<dbReference type="Proteomes" id="UP001597497">
    <property type="component" value="Unassembled WGS sequence"/>
</dbReference>
<dbReference type="RefSeq" id="WP_379929596.1">
    <property type="nucleotide sequence ID" value="NZ_JBHUMM010000023.1"/>
</dbReference>
<dbReference type="InterPro" id="IPR051533">
    <property type="entry name" value="WaaL-like"/>
</dbReference>
<feature type="transmembrane region" description="Helical" evidence="5">
    <location>
        <begin position="248"/>
        <end position="265"/>
    </location>
</feature>
<evidence type="ECO:0000256" key="4">
    <source>
        <dbReference type="ARBA" id="ARBA00023136"/>
    </source>
</evidence>
<gene>
    <name evidence="7" type="ORF">ACFSUC_10805</name>
</gene>
<keyword evidence="3 5" id="KW-1133">Transmembrane helix</keyword>
<accession>A0ABW5RBD0</accession>
<dbReference type="GO" id="GO:0016874">
    <property type="term" value="F:ligase activity"/>
    <property type="evidence" value="ECO:0007669"/>
    <property type="project" value="UniProtKB-KW"/>
</dbReference>
<keyword evidence="4 5" id="KW-0472">Membrane</keyword>
<sequence>MYRWIVLFVLLYPLMIYRYDDPLFYFTYHITGYDEIKSQYLWEFAALLCVVSSIRILMRKPLQPVDHSRVIWVLSGGFVLFVLLSSLFSVDPTLSLAGKSGRYEGLYTWASYLCLLVFSYYFIAVRHMNVILHAITWGSVPVCVYALLEHWHLIPLRNANAVYQSRSSAFFSNPNFLGTYLMIVFLIALYLLLKARKRSVMTLLYVLIIMQFVSMLYTYTRSAWIAACIGFLALSFSVWKRRSHIRRWTALSVLLLIALLAVQIWDPYPVLGRALSIAGEAGELLSENAGFAGSSRGYIWQETWPLIPNYAWLGSGPDTFHLVFPDDPVAKERYLGNASIVVDKAHHEWLHMIVTLGIPAWLIHMLLIFVPIFLILRTRKESAASPSYPLALILVLVILAYQLQAQMNISVVTVSPFTYILLGMLWRIALQQYPSPHMFCLWQGKRREPDTTAAASS</sequence>
<feature type="transmembrane region" description="Helical" evidence="5">
    <location>
        <begin position="70"/>
        <end position="90"/>
    </location>
</feature>
<feature type="transmembrane region" description="Helical" evidence="5">
    <location>
        <begin position="40"/>
        <end position="58"/>
    </location>
</feature>
<feature type="transmembrane region" description="Helical" evidence="5">
    <location>
        <begin position="130"/>
        <end position="148"/>
    </location>
</feature>
<dbReference type="Pfam" id="PF04932">
    <property type="entry name" value="Wzy_C"/>
    <property type="match status" value="1"/>
</dbReference>
<feature type="domain" description="O-antigen ligase-related" evidence="6">
    <location>
        <begin position="208"/>
        <end position="363"/>
    </location>
</feature>
<keyword evidence="8" id="KW-1185">Reference proteome</keyword>
<evidence type="ECO:0000313" key="7">
    <source>
        <dbReference type="EMBL" id="MFD2672094.1"/>
    </source>
</evidence>